<evidence type="ECO:0000256" key="1">
    <source>
        <dbReference type="ARBA" id="ARBA00004496"/>
    </source>
</evidence>
<feature type="compositionally biased region" description="Polar residues" evidence="8">
    <location>
        <begin position="566"/>
        <end position="577"/>
    </location>
</feature>
<feature type="compositionally biased region" description="Polar residues" evidence="8">
    <location>
        <begin position="666"/>
        <end position="680"/>
    </location>
</feature>
<evidence type="ECO:0000256" key="7">
    <source>
        <dbReference type="PROSITE-ProRule" id="PRU00134"/>
    </source>
</evidence>
<dbReference type="Pfam" id="PF01753">
    <property type="entry name" value="zf-MYND"/>
    <property type="match status" value="1"/>
</dbReference>
<evidence type="ECO:0000259" key="9">
    <source>
        <dbReference type="PROSITE" id="PS50865"/>
    </source>
</evidence>
<feature type="region of interest" description="Disordered" evidence="8">
    <location>
        <begin position="539"/>
        <end position="680"/>
    </location>
</feature>
<reference evidence="10 11" key="1">
    <citation type="submission" date="2016-07" db="EMBL/GenBank/DDBJ databases">
        <title>Pervasive Adenine N6-methylation of Active Genes in Fungi.</title>
        <authorList>
            <consortium name="DOE Joint Genome Institute"/>
            <person name="Mondo S.J."/>
            <person name="Dannebaum R.O."/>
            <person name="Kuo R.C."/>
            <person name="Labutti K."/>
            <person name="Haridas S."/>
            <person name="Kuo A."/>
            <person name="Salamov A."/>
            <person name="Ahrendt S.R."/>
            <person name="Lipzen A."/>
            <person name="Sullivan W."/>
            <person name="Andreopoulos W.B."/>
            <person name="Clum A."/>
            <person name="Lindquist E."/>
            <person name="Daum C."/>
            <person name="Ramamoorthy G.K."/>
            <person name="Gryganskyi A."/>
            <person name="Culley D."/>
            <person name="Magnuson J.K."/>
            <person name="James T.Y."/>
            <person name="O'Malley M.A."/>
            <person name="Stajich J.E."/>
            <person name="Spatafora J.W."/>
            <person name="Visel A."/>
            <person name="Grigoriev I.V."/>
        </authorList>
    </citation>
    <scope>NUCLEOTIDE SEQUENCE [LARGE SCALE GENOMIC DNA]</scope>
    <source>
        <strain evidence="10 11">NRRL 1336</strain>
    </source>
</reference>
<dbReference type="InterPro" id="IPR016024">
    <property type="entry name" value="ARM-type_fold"/>
</dbReference>
<gene>
    <name evidence="10" type="ORF">BCR42DRAFT_397064</name>
</gene>
<dbReference type="GO" id="GO:1990304">
    <property type="term" value="C:MUB1-RAD6-UBR2 ubiquitin ligase complex"/>
    <property type="evidence" value="ECO:0007669"/>
    <property type="project" value="TreeGrafter"/>
</dbReference>
<evidence type="ECO:0000256" key="5">
    <source>
        <dbReference type="ARBA" id="ARBA00022771"/>
    </source>
</evidence>
<comment type="similarity">
    <text evidence="2">Belongs to the MUB1/samB family.</text>
</comment>
<feature type="compositionally biased region" description="Low complexity" evidence="8">
    <location>
        <begin position="145"/>
        <end position="168"/>
    </location>
</feature>
<feature type="region of interest" description="Disordered" evidence="8">
    <location>
        <begin position="134"/>
        <end position="219"/>
    </location>
</feature>
<keyword evidence="5 7" id="KW-0863">Zinc-finger</keyword>
<comment type="subcellular location">
    <subcellularLocation>
        <location evidence="1">Cytoplasm</location>
    </subcellularLocation>
</comment>
<dbReference type="Proteomes" id="UP000193560">
    <property type="component" value="Unassembled WGS sequence"/>
</dbReference>
<sequence length="680" mass="75503">MREPNFSSPAQNKAAIVISSTLYDRRALDCTATLPLVNSLTHLAYMTSTSPRIREILASDGGLERLVKILATCHNTDKHSLWKWSLAFQCVVNIGVRGTEAIRTRVVEVGAVHVVLAILENFLRALEQAKMEKEQERNRTIHQVTSSNGNNSISNNNTTGTTTTTNNTALSLPTMPLPPQSRSTPVTPSRRLFSIYPPSSNTHTATTESTENTSPNSPVTTAAAAAAVAAAAAAATAPTPTMSLASTTLPPSSPSLPALSSSLCSSPASSIPFAMPKRRTFLSHTVKTKSKNKNTNLSSIPLLNSLASDAVLHREEDILLSLQLLAYLSKYPHIRQSFHNDHRHNVFSIVEKFTHRIHPQTIIYWAGVIMRNACRKDESQGGIRQCAYMHCGKWERYPREFAKCRRCRKAKYCSKTCQSRAWAEGHRWWCVERTHSSHPPNTISTTTAAATAAVVAAAPPPENPLADTEQIGSLDEAATTTHIPINADETRPIEQQQQHDQHHQNQDHDHDMEQHNNNNQQDPSISDENSVAVGLGLETEEEDQQQQQQQHSQNHHHHPSQHPIYQRSSFVSPNINGQHMMDQPHQPEQEAHQHQQQPAEAHHQQQQERPTATATSLPSSHGDTISDRLLPNQQQSLLFYHRRRRNSRSAQSLASGSSTEVEVDTTESLQPNQQDLMEID</sequence>
<dbReference type="GO" id="GO:0005737">
    <property type="term" value="C:cytoplasm"/>
    <property type="evidence" value="ECO:0007669"/>
    <property type="project" value="UniProtKB-SubCell"/>
</dbReference>
<evidence type="ECO:0000256" key="4">
    <source>
        <dbReference type="ARBA" id="ARBA00022723"/>
    </source>
</evidence>
<feature type="compositionally biased region" description="Basic and acidic residues" evidence="8">
    <location>
        <begin position="493"/>
        <end position="514"/>
    </location>
</feature>
<dbReference type="SUPFAM" id="SSF144232">
    <property type="entry name" value="HIT/MYND zinc finger-like"/>
    <property type="match status" value="1"/>
</dbReference>
<name>A0A1X2I2I1_9FUNG</name>
<dbReference type="GO" id="GO:0006511">
    <property type="term" value="P:ubiquitin-dependent protein catabolic process"/>
    <property type="evidence" value="ECO:0007669"/>
    <property type="project" value="TreeGrafter"/>
</dbReference>
<feature type="domain" description="MYND-type" evidence="9">
    <location>
        <begin position="388"/>
        <end position="430"/>
    </location>
</feature>
<dbReference type="PANTHER" id="PTHR47442:SF1">
    <property type="entry name" value="MYND-TYPE ZINC FINGER PROTEIN MUB1"/>
    <property type="match status" value="1"/>
</dbReference>
<dbReference type="PANTHER" id="PTHR47442">
    <property type="entry name" value="MYND-TYPE ZINC FINGER PROTEIN MUB1"/>
    <property type="match status" value="1"/>
</dbReference>
<evidence type="ECO:0000256" key="8">
    <source>
        <dbReference type="SAM" id="MobiDB-lite"/>
    </source>
</evidence>
<feature type="compositionally biased region" description="Low complexity" evidence="8">
    <location>
        <begin position="648"/>
        <end position="658"/>
    </location>
</feature>
<dbReference type="OrthoDB" id="5594178at2759"/>
<dbReference type="InterPro" id="IPR051664">
    <property type="entry name" value="MYND-type_zinc_finger"/>
</dbReference>
<feature type="compositionally biased region" description="Polar residues" evidence="8">
    <location>
        <begin position="609"/>
        <end position="623"/>
    </location>
</feature>
<dbReference type="GO" id="GO:0007163">
    <property type="term" value="P:establishment or maintenance of cell polarity"/>
    <property type="evidence" value="ECO:0007669"/>
    <property type="project" value="TreeGrafter"/>
</dbReference>
<evidence type="ECO:0000256" key="2">
    <source>
        <dbReference type="ARBA" id="ARBA00010655"/>
    </source>
</evidence>
<keyword evidence="3" id="KW-0963">Cytoplasm</keyword>
<keyword evidence="11" id="KW-1185">Reference proteome</keyword>
<keyword evidence="4" id="KW-0479">Metal-binding</keyword>
<evidence type="ECO:0000313" key="10">
    <source>
        <dbReference type="EMBL" id="ORZ07889.1"/>
    </source>
</evidence>
<dbReference type="EMBL" id="MCGE01000033">
    <property type="protein sequence ID" value="ORZ07889.1"/>
    <property type="molecule type" value="Genomic_DNA"/>
</dbReference>
<dbReference type="Gene3D" id="6.10.140.2220">
    <property type="match status" value="1"/>
</dbReference>
<evidence type="ECO:0000256" key="6">
    <source>
        <dbReference type="ARBA" id="ARBA00022833"/>
    </source>
</evidence>
<dbReference type="GO" id="GO:0008270">
    <property type="term" value="F:zinc ion binding"/>
    <property type="evidence" value="ECO:0007669"/>
    <property type="project" value="UniProtKB-KW"/>
</dbReference>
<dbReference type="InterPro" id="IPR002893">
    <property type="entry name" value="Znf_MYND"/>
</dbReference>
<evidence type="ECO:0000313" key="11">
    <source>
        <dbReference type="Proteomes" id="UP000193560"/>
    </source>
</evidence>
<accession>A0A1X2I2I1</accession>
<dbReference type="SUPFAM" id="SSF48371">
    <property type="entry name" value="ARM repeat"/>
    <property type="match status" value="1"/>
</dbReference>
<comment type="caution">
    <text evidence="10">The sequence shown here is derived from an EMBL/GenBank/DDBJ whole genome shotgun (WGS) entry which is preliminary data.</text>
</comment>
<dbReference type="AlphaFoldDB" id="A0A1X2I2I1"/>
<organism evidence="10 11">
    <name type="scientific">Absidia repens</name>
    <dbReference type="NCBI Taxonomy" id="90262"/>
    <lineage>
        <taxon>Eukaryota</taxon>
        <taxon>Fungi</taxon>
        <taxon>Fungi incertae sedis</taxon>
        <taxon>Mucoromycota</taxon>
        <taxon>Mucoromycotina</taxon>
        <taxon>Mucoromycetes</taxon>
        <taxon>Mucorales</taxon>
        <taxon>Cunninghamellaceae</taxon>
        <taxon>Absidia</taxon>
    </lineage>
</organism>
<proteinExistence type="inferred from homology"/>
<feature type="region of interest" description="Disordered" evidence="8">
    <location>
        <begin position="493"/>
        <end position="527"/>
    </location>
</feature>
<keyword evidence="6" id="KW-0862">Zinc</keyword>
<feature type="compositionally biased region" description="Low complexity" evidence="8">
    <location>
        <begin position="199"/>
        <end position="219"/>
    </location>
</feature>
<dbReference type="PROSITE" id="PS50865">
    <property type="entry name" value="ZF_MYND_2"/>
    <property type="match status" value="1"/>
</dbReference>
<evidence type="ECO:0000256" key="3">
    <source>
        <dbReference type="ARBA" id="ARBA00022490"/>
    </source>
</evidence>
<protein>
    <recommendedName>
        <fullName evidence="9">MYND-type domain-containing protein</fullName>
    </recommendedName>
</protein>